<dbReference type="InterPro" id="IPR016181">
    <property type="entry name" value="Acyl_CoA_acyltransferase"/>
</dbReference>
<gene>
    <name evidence="2" type="ORF">AMD02_03145</name>
</gene>
<proteinExistence type="predicted"/>
<accession>A0A0M0KGK0</accession>
<dbReference type="InterPro" id="IPR052523">
    <property type="entry name" value="Trichothecene_AcTrans"/>
</dbReference>
<name>A0A0M0KGK0_ALKHA</name>
<dbReference type="GO" id="GO:0016747">
    <property type="term" value="F:acyltransferase activity, transferring groups other than amino-acyl groups"/>
    <property type="evidence" value="ECO:0007669"/>
    <property type="project" value="InterPro"/>
</dbReference>
<evidence type="ECO:0000259" key="1">
    <source>
        <dbReference type="PROSITE" id="PS51186"/>
    </source>
</evidence>
<dbReference type="SUPFAM" id="SSF55729">
    <property type="entry name" value="Acyl-CoA N-acyltransferases (Nat)"/>
    <property type="match status" value="1"/>
</dbReference>
<sequence length="211" mass="24492">MAESIRPLTKNDRQQFVTVMTKVFAKDPLFLFIFGDLYNDHRAQRRARTFMGFIFDKSMERQAEAVWGLFDKDTLLGTYVVESCPAETNHSFAELYRLMILIFRLSLQLPPKMTWQLNRYMRVTRAHAPGIPHHYLTIIGVRKEAQGAGRGRNLLEHIFGTIGSVELSLDTEKKENVTLYKKFGFVLTDVVKCGPINVYCMRKTIRPRQKN</sequence>
<dbReference type="PROSITE" id="PS51186">
    <property type="entry name" value="GNAT"/>
    <property type="match status" value="1"/>
</dbReference>
<feature type="domain" description="N-acetyltransferase" evidence="1">
    <location>
        <begin position="3"/>
        <end position="206"/>
    </location>
</feature>
<dbReference type="InterPro" id="IPR000182">
    <property type="entry name" value="GNAT_dom"/>
</dbReference>
<dbReference type="RefSeq" id="WP_053430436.1">
    <property type="nucleotide sequence ID" value="NZ_CP040441.1"/>
</dbReference>
<evidence type="ECO:0000313" key="2">
    <source>
        <dbReference type="EMBL" id="KOO37960.1"/>
    </source>
</evidence>
<comment type="caution">
    <text evidence="2">The sequence shown here is derived from an EMBL/GenBank/DDBJ whole genome shotgun (WGS) entry which is preliminary data.</text>
</comment>
<reference evidence="2" key="1">
    <citation type="submission" date="2015-08" db="EMBL/GenBank/DDBJ databases">
        <title>Complete DNA Sequence of Pseudomonas syringae pv. actinidiae, the Causal Agent of Kiwifruit Canker Disease.</title>
        <authorList>
            <person name="Rikkerink E.H.A."/>
            <person name="Fineran P.C."/>
        </authorList>
    </citation>
    <scope>NUCLEOTIDE SEQUENCE</scope>
    <source>
        <strain evidence="2">DSM 13666</strain>
    </source>
</reference>
<organism evidence="2">
    <name type="scientific">Halalkalibacterium halodurans</name>
    <name type="common">Bacillus halodurans</name>
    <dbReference type="NCBI Taxonomy" id="86665"/>
    <lineage>
        <taxon>Bacteria</taxon>
        <taxon>Bacillati</taxon>
        <taxon>Bacillota</taxon>
        <taxon>Bacilli</taxon>
        <taxon>Bacillales</taxon>
        <taxon>Bacillaceae</taxon>
        <taxon>Halalkalibacterium (ex Joshi et al. 2022)</taxon>
    </lineage>
</organism>
<dbReference type="AlphaFoldDB" id="A0A0M0KGK0"/>
<dbReference type="PANTHER" id="PTHR42791:SF1">
    <property type="entry name" value="N-ACETYLTRANSFERASE DOMAIN-CONTAINING PROTEIN"/>
    <property type="match status" value="1"/>
</dbReference>
<dbReference type="GeneID" id="87598850"/>
<protein>
    <recommendedName>
        <fullName evidence="1">N-acetyltransferase domain-containing protein</fullName>
    </recommendedName>
</protein>
<dbReference type="EMBL" id="LILD01000001">
    <property type="protein sequence ID" value="KOO37960.1"/>
    <property type="molecule type" value="Genomic_DNA"/>
</dbReference>
<dbReference type="Gene3D" id="3.40.630.30">
    <property type="match status" value="1"/>
</dbReference>
<dbReference type="PANTHER" id="PTHR42791">
    <property type="entry name" value="GNAT FAMILY ACETYLTRANSFERASE"/>
    <property type="match status" value="1"/>
</dbReference>
<dbReference type="PATRIC" id="fig|136160.3.peg.867"/>